<evidence type="ECO:0000256" key="2">
    <source>
        <dbReference type="ARBA" id="ARBA00022771"/>
    </source>
</evidence>
<dbReference type="InterPro" id="IPR058525">
    <property type="entry name" value="DUF8212"/>
</dbReference>
<dbReference type="SUPFAM" id="SSF57850">
    <property type="entry name" value="RING/U-box"/>
    <property type="match status" value="2"/>
</dbReference>
<comment type="caution">
    <text evidence="5">The sequence shown here is derived from an EMBL/GenBank/DDBJ whole genome shotgun (WGS) entry which is preliminary data.</text>
</comment>
<dbReference type="PANTHER" id="PTHR10622">
    <property type="entry name" value="HET DOMAIN-CONTAINING PROTEIN"/>
    <property type="match status" value="1"/>
</dbReference>
<dbReference type="STRING" id="1447883.A0A2B7Y4E7"/>
<dbReference type="CDD" id="cd02340">
    <property type="entry name" value="ZZ_NBR1_like"/>
    <property type="match status" value="2"/>
</dbReference>
<dbReference type="EMBL" id="PDNA01000080">
    <property type="protein sequence ID" value="PGH15718.1"/>
    <property type="molecule type" value="Genomic_DNA"/>
</dbReference>
<dbReference type="PANTHER" id="PTHR10622:SF10">
    <property type="entry name" value="HET DOMAIN-CONTAINING PROTEIN"/>
    <property type="match status" value="1"/>
</dbReference>
<keyword evidence="6" id="KW-1185">Reference proteome</keyword>
<dbReference type="InterPro" id="IPR043145">
    <property type="entry name" value="Znf_ZZ_sf"/>
</dbReference>
<dbReference type="Gene3D" id="3.30.60.90">
    <property type="match status" value="2"/>
</dbReference>
<keyword evidence="1" id="KW-0479">Metal-binding</keyword>
<dbReference type="OrthoDB" id="674604at2759"/>
<organism evidence="5 6">
    <name type="scientific">Polytolypa hystricis (strain UAMH7299)</name>
    <dbReference type="NCBI Taxonomy" id="1447883"/>
    <lineage>
        <taxon>Eukaryota</taxon>
        <taxon>Fungi</taxon>
        <taxon>Dikarya</taxon>
        <taxon>Ascomycota</taxon>
        <taxon>Pezizomycotina</taxon>
        <taxon>Eurotiomycetes</taxon>
        <taxon>Eurotiomycetidae</taxon>
        <taxon>Onygenales</taxon>
        <taxon>Onygenales incertae sedis</taxon>
        <taxon>Polytolypa</taxon>
    </lineage>
</organism>
<accession>A0A2B7Y4E7</accession>
<keyword evidence="3" id="KW-0862">Zinc</keyword>
<dbReference type="Pfam" id="PF26640">
    <property type="entry name" value="DUF8212"/>
    <property type="match status" value="1"/>
</dbReference>
<dbReference type="Proteomes" id="UP000224634">
    <property type="component" value="Unassembled WGS sequence"/>
</dbReference>
<dbReference type="InterPro" id="IPR000433">
    <property type="entry name" value="Znf_ZZ"/>
</dbReference>
<dbReference type="GO" id="GO:0008270">
    <property type="term" value="F:zinc ion binding"/>
    <property type="evidence" value="ECO:0007669"/>
    <property type="project" value="UniProtKB-KW"/>
</dbReference>
<evidence type="ECO:0000256" key="1">
    <source>
        <dbReference type="ARBA" id="ARBA00022723"/>
    </source>
</evidence>
<feature type="domain" description="ZZ-type" evidence="4">
    <location>
        <begin position="569"/>
        <end position="614"/>
    </location>
</feature>
<dbReference type="Pfam" id="PF00569">
    <property type="entry name" value="ZZ"/>
    <property type="match status" value="2"/>
</dbReference>
<reference evidence="5 6" key="1">
    <citation type="submission" date="2017-10" db="EMBL/GenBank/DDBJ databases">
        <title>Comparative genomics in systemic dimorphic fungi from Ajellomycetaceae.</title>
        <authorList>
            <person name="Munoz J.F."/>
            <person name="Mcewen J.G."/>
            <person name="Clay O.K."/>
            <person name="Cuomo C.A."/>
        </authorList>
    </citation>
    <scope>NUCLEOTIDE SEQUENCE [LARGE SCALE GENOMIC DNA]</scope>
    <source>
        <strain evidence="5 6">UAMH7299</strain>
    </source>
</reference>
<proteinExistence type="predicted"/>
<gene>
    <name evidence="5" type="ORF">AJ80_05426</name>
</gene>
<evidence type="ECO:0000313" key="5">
    <source>
        <dbReference type="EMBL" id="PGH15718.1"/>
    </source>
</evidence>
<dbReference type="InterPro" id="IPR010730">
    <property type="entry name" value="HET"/>
</dbReference>
<dbReference type="Pfam" id="PF06985">
    <property type="entry name" value="HET"/>
    <property type="match status" value="1"/>
</dbReference>
<feature type="domain" description="ZZ-type" evidence="4">
    <location>
        <begin position="518"/>
        <end position="562"/>
    </location>
</feature>
<dbReference type="AlphaFoldDB" id="A0A2B7Y4E7"/>
<sequence>MRLLNTKSLQLEEFLDDDIPPYAILSHRWQEEEVTFRDMETAAASGKKGYEKLSNSCAQAAKDKLDYIWIDTCCIDKASSAELSESINCMYEWYRCSTVCYAYLFDVNELVVEQGSSFDSSVWFTRGWTLQELIAPSKLEFFNFQWHALGTKADLKELISTITRIPATVLTGEIAPQGFSVAQRMSWASKRTTAKVEDIAYSLLGLFSINMHMLYGEREKAFIRLQEEIMKQSDDHSLFAWTRSDVNYRGLFAKSPADFAESSMVVQTPSKWSRSPYSVSNMGLSIELPLIPWAMDTYLAALDCGAEGENNRFGIYIAFLPQKDQYARVELDGEDIVEFDEKLGSQCEYRRIYVKQTISGKQRPLEKLYGFWLRAFPERHPDPDAEFSVTSWNKWDHKTRILEIPTGQHGSAAIIRYQKATGRKENLKLGFDSMFNPVVQFGGQYYSPNNFGKVSRDDFKAMMGTDWMNPNLEGVHSGDRITGISVEDAWVRVLVFEEIVNGKRMWVVHIGDADKAAWHKDIICDGCELNVFGTLYKCRVCPEFDYCSNCRATDEAHKKHGFKTVTYQRHYGVKCDACGDTVYGTRHKCLDCNDFDLCWDCYKIVDQIHPDHRFNAIEKPK</sequence>
<dbReference type="SMART" id="SM00291">
    <property type="entry name" value="ZnF_ZZ"/>
    <property type="match status" value="2"/>
</dbReference>
<keyword evidence="2" id="KW-0863">Zinc-finger</keyword>
<evidence type="ECO:0000256" key="3">
    <source>
        <dbReference type="ARBA" id="ARBA00022833"/>
    </source>
</evidence>
<name>A0A2B7Y4E7_POLH7</name>
<protein>
    <recommendedName>
        <fullName evidence="4">ZZ-type domain-containing protein</fullName>
    </recommendedName>
</protein>
<evidence type="ECO:0000313" key="6">
    <source>
        <dbReference type="Proteomes" id="UP000224634"/>
    </source>
</evidence>
<evidence type="ECO:0000259" key="4">
    <source>
        <dbReference type="SMART" id="SM00291"/>
    </source>
</evidence>